<dbReference type="SUPFAM" id="SSF48264">
    <property type="entry name" value="Cytochrome P450"/>
    <property type="match status" value="1"/>
</dbReference>
<evidence type="ECO:0000313" key="10">
    <source>
        <dbReference type="Proteomes" id="UP000315295"/>
    </source>
</evidence>
<evidence type="ECO:0000313" key="9">
    <source>
        <dbReference type="EMBL" id="TQD96751.1"/>
    </source>
</evidence>
<keyword evidence="10" id="KW-1185">Reference proteome</keyword>
<dbReference type="PANTHER" id="PTHR47950:SF4">
    <property type="entry name" value="GERANIOL 8-HYDROXYLASE-LIKE"/>
    <property type="match status" value="1"/>
</dbReference>
<comment type="caution">
    <text evidence="9">The sequence shown here is derived from an EMBL/GenBank/DDBJ whole genome shotgun (WGS) entry which is preliminary data.</text>
</comment>
<dbReference type="InterPro" id="IPR036396">
    <property type="entry name" value="Cyt_P450_sf"/>
</dbReference>
<dbReference type="AlphaFoldDB" id="A0A540MDF1"/>
<feature type="region of interest" description="Disordered" evidence="8">
    <location>
        <begin position="1"/>
        <end position="39"/>
    </location>
</feature>
<dbReference type="Pfam" id="PF00067">
    <property type="entry name" value="p450"/>
    <property type="match status" value="1"/>
</dbReference>
<sequence length="113" mass="12492">MGFLGASQVDHKLNGGGREVQRSEEKHNPDSPSVGAPRSLLSSRNLKLIPFGGGKRICPGLPLAMWMLNLMLGSLINSFDWKLEDEVIPETMNMEEKFGLTLQMAQPLRASDR</sequence>
<accession>A0A540MDF1</accession>
<dbReference type="GO" id="GO:0020037">
    <property type="term" value="F:heme binding"/>
    <property type="evidence" value="ECO:0007669"/>
    <property type="project" value="InterPro"/>
</dbReference>
<gene>
    <name evidence="9" type="ORF">C1H46_017644</name>
</gene>
<dbReference type="InterPro" id="IPR002401">
    <property type="entry name" value="Cyt_P450_E_grp-I"/>
</dbReference>
<dbReference type="GO" id="GO:0004497">
    <property type="term" value="F:monooxygenase activity"/>
    <property type="evidence" value="ECO:0007669"/>
    <property type="project" value="UniProtKB-KW"/>
</dbReference>
<evidence type="ECO:0008006" key="11">
    <source>
        <dbReference type="Google" id="ProtNLM"/>
    </source>
</evidence>
<proteinExistence type="inferred from homology"/>
<dbReference type="InterPro" id="IPR001128">
    <property type="entry name" value="Cyt_P450"/>
</dbReference>
<evidence type="ECO:0000256" key="5">
    <source>
        <dbReference type="ARBA" id="ARBA00023004"/>
    </source>
</evidence>
<dbReference type="InterPro" id="IPR017972">
    <property type="entry name" value="Cyt_P450_CS"/>
</dbReference>
<evidence type="ECO:0000256" key="3">
    <source>
        <dbReference type="ARBA" id="ARBA00022723"/>
    </source>
</evidence>
<protein>
    <recommendedName>
        <fullName evidence="11">Cytochrome P450</fullName>
    </recommendedName>
</protein>
<dbReference type="PROSITE" id="PS00086">
    <property type="entry name" value="CYTOCHROME_P450"/>
    <property type="match status" value="1"/>
</dbReference>
<dbReference type="EMBL" id="VIEB01000286">
    <property type="protein sequence ID" value="TQD96751.1"/>
    <property type="molecule type" value="Genomic_DNA"/>
</dbReference>
<dbReference type="GO" id="GO:0005506">
    <property type="term" value="F:iron ion binding"/>
    <property type="evidence" value="ECO:0007669"/>
    <property type="project" value="InterPro"/>
</dbReference>
<feature type="compositionally biased region" description="Basic and acidic residues" evidence="8">
    <location>
        <begin position="9"/>
        <end position="29"/>
    </location>
</feature>
<keyword evidence="3 7" id="KW-0479">Metal-binding</keyword>
<keyword evidence="6 7" id="KW-0503">Monooxygenase</keyword>
<evidence type="ECO:0000256" key="2">
    <source>
        <dbReference type="ARBA" id="ARBA00022617"/>
    </source>
</evidence>
<evidence type="ECO:0000256" key="7">
    <source>
        <dbReference type="RuleBase" id="RU000461"/>
    </source>
</evidence>
<evidence type="ECO:0000256" key="8">
    <source>
        <dbReference type="SAM" id="MobiDB-lite"/>
    </source>
</evidence>
<evidence type="ECO:0000256" key="1">
    <source>
        <dbReference type="ARBA" id="ARBA00010617"/>
    </source>
</evidence>
<keyword evidence="2 7" id="KW-0349">Heme</keyword>
<comment type="similarity">
    <text evidence="1 7">Belongs to the cytochrome P450 family.</text>
</comment>
<dbReference type="Gene3D" id="1.10.630.10">
    <property type="entry name" value="Cytochrome P450"/>
    <property type="match status" value="1"/>
</dbReference>
<reference evidence="9 10" key="1">
    <citation type="journal article" date="2019" name="G3 (Bethesda)">
        <title>Sequencing of a Wild Apple (Malus baccata) Genome Unravels the Differences Between Cultivated and Wild Apple Species Regarding Disease Resistance and Cold Tolerance.</title>
        <authorList>
            <person name="Chen X."/>
        </authorList>
    </citation>
    <scope>NUCLEOTIDE SEQUENCE [LARGE SCALE GENOMIC DNA]</scope>
    <source>
        <strain evidence="10">cv. Shandingzi</strain>
        <tissue evidence="9">Leaves</tissue>
    </source>
</reference>
<dbReference type="PANTHER" id="PTHR47950">
    <property type="entry name" value="CYTOCHROME P450, FAMILY 76, SUBFAMILY C, POLYPEPTIDE 5-RELATED"/>
    <property type="match status" value="1"/>
</dbReference>
<organism evidence="9 10">
    <name type="scientific">Malus baccata</name>
    <name type="common">Siberian crab apple</name>
    <name type="synonym">Pyrus baccata</name>
    <dbReference type="NCBI Taxonomy" id="106549"/>
    <lineage>
        <taxon>Eukaryota</taxon>
        <taxon>Viridiplantae</taxon>
        <taxon>Streptophyta</taxon>
        <taxon>Embryophyta</taxon>
        <taxon>Tracheophyta</taxon>
        <taxon>Spermatophyta</taxon>
        <taxon>Magnoliopsida</taxon>
        <taxon>eudicotyledons</taxon>
        <taxon>Gunneridae</taxon>
        <taxon>Pentapetalae</taxon>
        <taxon>rosids</taxon>
        <taxon>fabids</taxon>
        <taxon>Rosales</taxon>
        <taxon>Rosaceae</taxon>
        <taxon>Amygdaloideae</taxon>
        <taxon>Maleae</taxon>
        <taxon>Malus</taxon>
    </lineage>
</organism>
<keyword evidence="4 7" id="KW-0560">Oxidoreductase</keyword>
<keyword evidence="5 7" id="KW-0408">Iron</keyword>
<evidence type="ECO:0000256" key="6">
    <source>
        <dbReference type="ARBA" id="ARBA00023033"/>
    </source>
</evidence>
<dbReference type="STRING" id="106549.A0A540MDF1"/>
<name>A0A540MDF1_MALBA</name>
<dbReference type="PRINTS" id="PR00463">
    <property type="entry name" value="EP450I"/>
</dbReference>
<evidence type="ECO:0000256" key="4">
    <source>
        <dbReference type="ARBA" id="ARBA00023002"/>
    </source>
</evidence>
<dbReference type="Proteomes" id="UP000315295">
    <property type="component" value="Unassembled WGS sequence"/>
</dbReference>
<dbReference type="GO" id="GO:0016705">
    <property type="term" value="F:oxidoreductase activity, acting on paired donors, with incorporation or reduction of molecular oxygen"/>
    <property type="evidence" value="ECO:0007669"/>
    <property type="project" value="InterPro"/>
</dbReference>